<sequence>MGEIGLLNICSRNHGSNDSDLPRERLATRSPSRERQKVGLRSSGALGQGIGLAAPSAFIRPDRLGLIMSGVELWHDHSPVCHFASVRGSFAAHVFDQFVILASFCLSRCFLMILCPAHEMVIPRPGRATRSRVAPLLSLVPVLARRLVAGGANHDHLLLHVLPSL</sequence>
<accession>A0ABD1ZIZ0</accession>
<gene>
    <name evidence="2" type="ORF">R1flu_018729</name>
</gene>
<dbReference type="EMBL" id="JBHFFA010000001">
    <property type="protein sequence ID" value="KAL2650601.1"/>
    <property type="molecule type" value="Genomic_DNA"/>
</dbReference>
<evidence type="ECO:0000313" key="2">
    <source>
        <dbReference type="EMBL" id="KAL2650601.1"/>
    </source>
</evidence>
<proteinExistence type="predicted"/>
<feature type="region of interest" description="Disordered" evidence="1">
    <location>
        <begin position="15"/>
        <end position="41"/>
    </location>
</feature>
<dbReference type="AlphaFoldDB" id="A0ABD1ZIZ0"/>
<organism evidence="2 3">
    <name type="scientific">Riccia fluitans</name>
    <dbReference type="NCBI Taxonomy" id="41844"/>
    <lineage>
        <taxon>Eukaryota</taxon>
        <taxon>Viridiplantae</taxon>
        <taxon>Streptophyta</taxon>
        <taxon>Embryophyta</taxon>
        <taxon>Marchantiophyta</taxon>
        <taxon>Marchantiopsida</taxon>
        <taxon>Marchantiidae</taxon>
        <taxon>Marchantiales</taxon>
        <taxon>Ricciaceae</taxon>
        <taxon>Riccia</taxon>
    </lineage>
</organism>
<protein>
    <submittedName>
        <fullName evidence="2">Uncharacterized protein</fullName>
    </submittedName>
</protein>
<evidence type="ECO:0000313" key="3">
    <source>
        <dbReference type="Proteomes" id="UP001605036"/>
    </source>
</evidence>
<name>A0ABD1ZIZ0_9MARC</name>
<feature type="compositionally biased region" description="Basic and acidic residues" evidence="1">
    <location>
        <begin position="15"/>
        <end position="37"/>
    </location>
</feature>
<comment type="caution">
    <text evidence="2">The sequence shown here is derived from an EMBL/GenBank/DDBJ whole genome shotgun (WGS) entry which is preliminary data.</text>
</comment>
<reference evidence="2 3" key="1">
    <citation type="submission" date="2024-09" db="EMBL/GenBank/DDBJ databases">
        <title>Chromosome-scale assembly of Riccia fluitans.</title>
        <authorList>
            <person name="Paukszto L."/>
            <person name="Sawicki J."/>
            <person name="Karawczyk K."/>
            <person name="Piernik-Szablinska J."/>
            <person name="Szczecinska M."/>
            <person name="Mazdziarz M."/>
        </authorList>
    </citation>
    <scope>NUCLEOTIDE SEQUENCE [LARGE SCALE GENOMIC DNA]</scope>
    <source>
        <strain evidence="2">Rf_01</strain>
        <tissue evidence="2">Aerial parts of the thallus</tissue>
    </source>
</reference>
<evidence type="ECO:0000256" key="1">
    <source>
        <dbReference type="SAM" id="MobiDB-lite"/>
    </source>
</evidence>
<keyword evidence="3" id="KW-1185">Reference proteome</keyword>
<dbReference type="Proteomes" id="UP001605036">
    <property type="component" value="Unassembled WGS sequence"/>
</dbReference>